<dbReference type="InterPro" id="IPR018391">
    <property type="entry name" value="PQQ_b-propeller_rpt"/>
</dbReference>
<dbReference type="AlphaFoldDB" id="A0A5M6IHA3"/>
<dbReference type="Pfam" id="PF13360">
    <property type="entry name" value="PQQ_2"/>
    <property type="match status" value="1"/>
</dbReference>
<dbReference type="PANTHER" id="PTHR34512:SF30">
    <property type="entry name" value="OUTER MEMBRANE PROTEIN ASSEMBLY FACTOR BAMB"/>
    <property type="match status" value="1"/>
</dbReference>
<dbReference type="EMBL" id="VWPJ01000001">
    <property type="protein sequence ID" value="KAA5607673.1"/>
    <property type="molecule type" value="Genomic_DNA"/>
</dbReference>
<gene>
    <name evidence="2" type="ORF">F1188_00660</name>
</gene>
<evidence type="ECO:0000313" key="2">
    <source>
        <dbReference type="EMBL" id="KAA5607673.1"/>
    </source>
</evidence>
<comment type="caution">
    <text evidence="2">The sequence shown here is derived from an EMBL/GenBank/DDBJ whole genome shotgun (WGS) entry which is preliminary data.</text>
</comment>
<proteinExistence type="predicted"/>
<dbReference type="SUPFAM" id="SSF50998">
    <property type="entry name" value="Quinoprotein alcohol dehydrogenase-like"/>
    <property type="match status" value="1"/>
</dbReference>
<evidence type="ECO:0000259" key="1">
    <source>
        <dbReference type="Pfam" id="PF13360"/>
    </source>
</evidence>
<evidence type="ECO:0000313" key="3">
    <source>
        <dbReference type="Proteomes" id="UP000324065"/>
    </source>
</evidence>
<organism evidence="2 3">
    <name type="scientific">Roseospira marina</name>
    <dbReference type="NCBI Taxonomy" id="140057"/>
    <lineage>
        <taxon>Bacteria</taxon>
        <taxon>Pseudomonadati</taxon>
        <taxon>Pseudomonadota</taxon>
        <taxon>Alphaproteobacteria</taxon>
        <taxon>Rhodospirillales</taxon>
        <taxon>Rhodospirillaceae</taxon>
        <taxon>Roseospira</taxon>
    </lineage>
</organism>
<name>A0A5M6IHA3_9PROT</name>
<accession>A0A5M6IHA3</accession>
<sequence>MVLAVGLTGCGWLGADTQKPLPGTRISVLEREARLAPDATDGTADIRLPAPEPNDDWPMSGGYANHAMQHMTLGDTPSRQWATDIGTGSGSRNALFSEPVIGGGRIFTMDADAEVRAYDLGTGELLWSRSLPDPDRDEDDGYLLGGGLAYGADGRLYATTGFAKVIALDAASGDEIWREDVGVPIRAAPTLNSGRVFVVTVDNQTVTLAAQNGRKLWTHSGAPEVASLLGAPAPAVDQGTVIVAYSSGELFALRVETGAVLWQDSVTTVRRTDAAGNLRDIRARPVMAGSRIYVVGHSGLMTAIDLATGERIWQAELGGVHQPWIAGRTLYVLTADADLAAVSAEDGRILWVTPLQRWEDPEDKEGPVTWTGPLLASDRLIVASNTGEILAVSPYDGAVLGYVEAPGGVTVSPVLANDTLVFLTDDGELVAYR</sequence>
<dbReference type="PANTHER" id="PTHR34512">
    <property type="entry name" value="CELL SURFACE PROTEIN"/>
    <property type="match status" value="1"/>
</dbReference>
<dbReference type="InterPro" id="IPR011047">
    <property type="entry name" value="Quinoprotein_ADH-like_sf"/>
</dbReference>
<reference evidence="2 3" key="1">
    <citation type="submission" date="2019-09" db="EMBL/GenBank/DDBJ databases">
        <title>Genome sequence of Roseospira marina, one of the more divergent members of the non-sulfur purple photosynthetic bacterial family, the Rhodospirillaceae.</title>
        <authorList>
            <person name="Meyer T."/>
            <person name="Kyndt J."/>
        </authorList>
    </citation>
    <scope>NUCLEOTIDE SEQUENCE [LARGE SCALE GENOMIC DNA]</scope>
    <source>
        <strain evidence="2 3">DSM 15113</strain>
    </source>
</reference>
<feature type="domain" description="Pyrrolo-quinoline quinone repeat" evidence="1">
    <location>
        <begin position="112"/>
        <end position="352"/>
    </location>
</feature>
<dbReference type="Proteomes" id="UP000324065">
    <property type="component" value="Unassembled WGS sequence"/>
</dbReference>
<dbReference type="InterPro" id="IPR002372">
    <property type="entry name" value="PQQ_rpt_dom"/>
</dbReference>
<protein>
    <submittedName>
        <fullName evidence="2">PQQ-binding-like beta-propeller repeat protein</fullName>
    </submittedName>
</protein>
<keyword evidence="3" id="KW-1185">Reference proteome</keyword>
<dbReference type="SMART" id="SM00564">
    <property type="entry name" value="PQQ"/>
    <property type="match status" value="6"/>
</dbReference>
<dbReference type="Gene3D" id="2.130.10.10">
    <property type="entry name" value="YVTN repeat-like/Quinoprotein amine dehydrogenase"/>
    <property type="match status" value="1"/>
</dbReference>
<dbReference type="InterPro" id="IPR015943">
    <property type="entry name" value="WD40/YVTN_repeat-like_dom_sf"/>
</dbReference>
<dbReference type="OrthoDB" id="5290752at2"/>